<comment type="similarity">
    <text evidence="1">Belongs to the UDP-glycosyltransferase family.</text>
</comment>
<dbReference type="FunFam" id="3.40.50.2000:FF:000056">
    <property type="entry name" value="Glycosyltransferase"/>
    <property type="match status" value="1"/>
</dbReference>
<dbReference type="Gene3D" id="3.40.50.2000">
    <property type="entry name" value="Glycogen Phosphorylase B"/>
    <property type="match status" value="1"/>
</dbReference>
<gene>
    <name evidence="3" type="ORF">M0R45_029076</name>
</gene>
<evidence type="ECO:0000313" key="3">
    <source>
        <dbReference type="EMBL" id="KAK9920521.1"/>
    </source>
</evidence>
<keyword evidence="4" id="KW-1185">Reference proteome</keyword>
<proteinExistence type="inferred from homology"/>
<dbReference type="PANTHER" id="PTHR11926:SF1392">
    <property type="entry name" value="GLYCOSYLTRANSFERASE"/>
    <property type="match status" value="1"/>
</dbReference>
<dbReference type="PANTHER" id="PTHR11926">
    <property type="entry name" value="GLUCOSYL/GLUCURONOSYL TRANSFERASES"/>
    <property type="match status" value="1"/>
</dbReference>
<dbReference type="GO" id="GO:0080044">
    <property type="term" value="F:quercetin 7-O-glucosyltransferase activity"/>
    <property type="evidence" value="ECO:0007669"/>
    <property type="project" value="TreeGrafter"/>
</dbReference>
<dbReference type="InterPro" id="IPR002213">
    <property type="entry name" value="UDP_glucos_trans"/>
</dbReference>
<dbReference type="EMBL" id="JBEDUW010000006">
    <property type="protein sequence ID" value="KAK9920521.1"/>
    <property type="molecule type" value="Genomic_DNA"/>
</dbReference>
<comment type="caution">
    <text evidence="3">The sequence shown here is derived from an EMBL/GenBank/DDBJ whole genome shotgun (WGS) entry which is preliminary data.</text>
</comment>
<dbReference type="AlphaFoldDB" id="A0AAW1W6Q1"/>
<evidence type="ECO:0000256" key="1">
    <source>
        <dbReference type="ARBA" id="ARBA00009995"/>
    </source>
</evidence>
<evidence type="ECO:0000313" key="4">
    <source>
        <dbReference type="Proteomes" id="UP001457282"/>
    </source>
</evidence>
<dbReference type="GO" id="GO:0080043">
    <property type="term" value="F:quercetin 3-O-glucosyltransferase activity"/>
    <property type="evidence" value="ECO:0007669"/>
    <property type="project" value="TreeGrafter"/>
</dbReference>
<evidence type="ECO:0000256" key="2">
    <source>
        <dbReference type="ARBA" id="ARBA00022679"/>
    </source>
</evidence>
<protein>
    <submittedName>
        <fullName evidence="3">Uncharacterized protein</fullName>
    </submittedName>
</protein>
<dbReference type="Pfam" id="PF00201">
    <property type="entry name" value="UDPGT"/>
    <property type="match status" value="1"/>
</dbReference>
<keyword evidence="2" id="KW-0808">Transferase</keyword>
<dbReference type="Proteomes" id="UP001457282">
    <property type="component" value="Unassembled WGS sequence"/>
</dbReference>
<sequence length="192" mass="22012">MVSCILRLAPSHASLFWKANPNCMTWLNSQPSKSVLYVSFGTTVKLTGEQIIEFWYGLVNSGHRFLWAIYSDIPSGSNCVELEKATKERGYMVDWVSQEEVLAHWAVGWFLTHSGWNSTMESIVADIPMICWPYFGDQYIISKSVCDDWKVGLRLNENCERKNIETTIRTLMEFKKEEIQSSINGCNFKSST</sequence>
<name>A0AAW1W6Q1_RUBAR</name>
<accession>A0AAW1W6Q1</accession>
<organism evidence="3 4">
    <name type="scientific">Rubus argutus</name>
    <name type="common">Southern blackberry</name>
    <dbReference type="NCBI Taxonomy" id="59490"/>
    <lineage>
        <taxon>Eukaryota</taxon>
        <taxon>Viridiplantae</taxon>
        <taxon>Streptophyta</taxon>
        <taxon>Embryophyta</taxon>
        <taxon>Tracheophyta</taxon>
        <taxon>Spermatophyta</taxon>
        <taxon>Magnoliopsida</taxon>
        <taxon>eudicotyledons</taxon>
        <taxon>Gunneridae</taxon>
        <taxon>Pentapetalae</taxon>
        <taxon>rosids</taxon>
        <taxon>fabids</taxon>
        <taxon>Rosales</taxon>
        <taxon>Rosaceae</taxon>
        <taxon>Rosoideae</taxon>
        <taxon>Rosoideae incertae sedis</taxon>
        <taxon>Rubus</taxon>
    </lineage>
</organism>
<reference evidence="3 4" key="1">
    <citation type="journal article" date="2023" name="G3 (Bethesda)">
        <title>A chromosome-length genome assembly and annotation of blackberry (Rubus argutus, cv. 'Hillquist').</title>
        <authorList>
            <person name="Bruna T."/>
            <person name="Aryal R."/>
            <person name="Dudchenko O."/>
            <person name="Sargent D.J."/>
            <person name="Mead D."/>
            <person name="Buti M."/>
            <person name="Cavallini A."/>
            <person name="Hytonen T."/>
            <person name="Andres J."/>
            <person name="Pham M."/>
            <person name="Weisz D."/>
            <person name="Mascagni F."/>
            <person name="Usai G."/>
            <person name="Natali L."/>
            <person name="Bassil N."/>
            <person name="Fernandez G.E."/>
            <person name="Lomsadze A."/>
            <person name="Armour M."/>
            <person name="Olukolu B."/>
            <person name="Poorten T."/>
            <person name="Britton C."/>
            <person name="Davik J."/>
            <person name="Ashrafi H."/>
            <person name="Aiden E.L."/>
            <person name="Borodovsky M."/>
            <person name="Worthington M."/>
        </authorList>
    </citation>
    <scope>NUCLEOTIDE SEQUENCE [LARGE SCALE GENOMIC DNA]</scope>
    <source>
        <strain evidence="3">PI 553951</strain>
    </source>
</reference>
<dbReference type="CDD" id="cd03784">
    <property type="entry name" value="GT1_Gtf-like"/>
    <property type="match status" value="1"/>
</dbReference>
<dbReference type="SUPFAM" id="SSF53756">
    <property type="entry name" value="UDP-Glycosyltransferase/glycogen phosphorylase"/>
    <property type="match status" value="1"/>
</dbReference>